<proteinExistence type="predicted"/>
<reference evidence="3" key="1">
    <citation type="submission" date="2015-07" db="EMBL/GenBank/DDBJ databases">
        <authorList>
            <person name="Ju K.-S."/>
            <person name="Doroghazi J.R."/>
            <person name="Metcalf W.W."/>
        </authorList>
    </citation>
    <scope>NUCLEOTIDE SEQUENCE [LARGE SCALE GENOMIC DNA]</scope>
    <source>
        <strain evidence="3">NRRL ISP-5002</strain>
    </source>
</reference>
<keyword evidence="3" id="KW-1185">Reference proteome</keyword>
<dbReference type="RefSeq" id="WP_053924064.1">
    <property type="nucleotide sequence ID" value="NZ_LGKG01000113.1"/>
</dbReference>
<dbReference type="AlphaFoldDB" id="A0A0N0H0S8"/>
<name>A0A0N0H0S8_9ACTN</name>
<protein>
    <submittedName>
        <fullName evidence="2">Pyridoxamine 5'-phosphate oxidase</fullName>
    </submittedName>
</protein>
<evidence type="ECO:0000313" key="2">
    <source>
        <dbReference type="EMBL" id="KPC63882.1"/>
    </source>
</evidence>
<comment type="caution">
    <text evidence="2">The sequence shown here is derived from an EMBL/GenBank/DDBJ whole genome shotgun (WGS) entry which is preliminary data.</text>
</comment>
<dbReference type="EMBL" id="LGKG01000113">
    <property type="protein sequence ID" value="KPC63882.1"/>
    <property type="molecule type" value="Genomic_DNA"/>
</dbReference>
<organism evidence="2 3">
    <name type="scientific">Streptomyces chattanoogensis</name>
    <dbReference type="NCBI Taxonomy" id="66876"/>
    <lineage>
        <taxon>Bacteria</taxon>
        <taxon>Bacillati</taxon>
        <taxon>Actinomycetota</taxon>
        <taxon>Actinomycetes</taxon>
        <taxon>Kitasatosporales</taxon>
        <taxon>Streptomycetaceae</taxon>
        <taxon>Streptomyces</taxon>
    </lineage>
</organism>
<dbReference type="Proteomes" id="UP000037982">
    <property type="component" value="Unassembled WGS sequence"/>
</dbReference>
<sequence>MATFPPAREAGQRKRDALRRLETDEDAWVSSASADGAPCLVPLSFVWHGERLLMATKSANPTARNLRDNGVCRIALGPTRDVVLLDCTAEVIGSDGLPDAAGQAFAEKLGWDPRGHPAWVFLSFRPQRVLAWREENELAGRELMREGVWAV</sequence>
<dbReference type="Pfam" id="PF01243">
    <property type="entry name" value="PNPOx_N"/>
    <property type="match status" value="1"/>
</dbReference>
<dbReference type="Gene3D" id="2.30.110.10">
    <property type="entry name" value="Electron Transport, Fmn-binding Protein, Chain A"/>
    <property type="match status" value="1"/>
</dbReference>
<evidence type="ECO:0000259" key="1">
    <source>
        <dbReference type="Pfam" id="PF01243"/>
    </source>
</evidence>
<dbReference type="SUPFAM" id="SSF50475">
    <property type="entry name" value="FMN-binding split barrel"/>
    <property type="match status" value="1"/>
</dbReference>
<feature type="domain" description="Pyridoxamine 5'-phosphate oxidase N-terminal" evidence="1">
    <location>
        <begin position="26"/>
        <end position="132"/>
    </location>
</feature>
<dbReference type="PATRIC" id="fig|66876.3.peg.3192"/>
<dbReference type="InterPro" id="IPR012349">
    <property type="entry name" value="Split_barrel_FMN-bd"/>
</dbReference>
<dbReference type="InterPro" id="IPR011576">
    <property type="entry name" value="Pyridox_Oxase_N"/>
</dbReference>
<evidence type="ECO:0000313" key="3">
    <source>
        <dbReference type="Proteomes" id="UP000037982"/>
    </source>
</evidence>
<accession>A0A0N0H0S8</accession>
<gene>
    <name evidence="2" type="ORF">ADL29_14480</name>
</gene>